<evidence type="ECO:0000313" key="3">
    <source>
        <dbReference type="Proteomes" id="UP000503313"/>
    </source>
</evidence>
<name>A0AAE7BIF0_9BACT</name>
<accession>A0AAE7BIF0</accession>
<evidence type="ECO:0008006" key="4">
    <source>
        <dbReference type="Google" id="ProtNLM"/>
    </source>
</evidence>
<organism evidence="2 3">
    <name type="scientific">Arcobacter defluvii</name>
    <dbReference type="NCBI Taxonomy" id="873191"/>
    <lineage>
        <taxon>Bacteria</taxon>
        <taxon>Pseudomonadati</taxon>
        <taxon>Campylobacterota</taxon>
        <taxon>Epsilonproteobacteria</taxon>
        <taxon>Campylobacterales</taxon>
        <taxon>Arcobacteraceae</taxon>
        <taxon>Arcobacter</taxon>
    </lineage>
</organism>
<evidence type="ECO:0000313" key="2">
    <source>
        <dbReference type="EMBL" id="QKF78586.1"/>
    </source>
</evidence>
<keyword evidence="1" id="KW-1133">Transmembrane helix</keyword>
<dbReference type="EMBL" id="CP053835">
    <property type="protein sequence ID" value="QKF78586.1"/>
    <property type="molecule type" value="Genomic_DNA"/>
</dbReference>
<feature type="transmembrane region" description="Helical" evidence="1">
    <location>
        <begin position="7"/>
        <end position="25"/>
    </location>
</feature>
<evidence type="ECO:0000256" key="1">
    <source>
        <dbReference type="SAM" id="Phobius"/>
    </source>
</evidence>
<keyword evidence="3" id="KW-1185">Reference proteome</keyword>
<sequence length="209" mass="24537">MKKSFSFLEIIIVLTLISFLYTQFIPKSKINKLDEITNRLTLYLSYTRLKALLDDKYDENDSLWHKKRWTIKFFRCREVEDGIYFTIYSDKNKTGHPSIEDTLKDPLTNKNIYSSNYCEENDKNSKYTLLTKTFDIKDVNVSCNNTSSLGQISFGNDGKIFSKLSAFENEFNEYEIENPCIIKLISKNNDSKEIKIYPKSGYLEKINNK</sequence>
<protein>
    <recommendedName>
        <fullName evidence="4">Type II secretion system protein</fullName>
    </recommendedName>
</protein>
<gene>
    <name evidence="2" type="ORF">ADFLV_2613</name>
</gene>
<dbReference type="KEGG" id="adz:ADFLV_2613"/>
<dbReference type="AlphaFoldDB" id="A0AAE7BIF0"/>
<reference evidence="2 3" key="1">
    <citation type="submission" date="2020-05" db="EMBL/GenBank/DDBJ databases">
        <title>Complete genome sequencing of Campylobacter and Arcobacter type strains.</title>
        <authorList>
            <person name="Miller W.G."/>
            <person name="Yee E."/>
        </authorList>
    </citation>
    <scope>NUCLEOTIDE SEQUENCE [LARGE SCALE GENOMIC DNA]</scope>
    <source>
        <strain evidence="2 3">LMG 25694</strain>
    </source>
</reference>
<dbReference type="RefSeq" id="WP_129010912.1">
    <property type="nucleotide sequence ID" value="NZ_CP053835.1"/>
</dbReference>
<dbReference type="Proteomes" id="UP000503313">
    <property type="component" value="Chromosome"/>
</dbReference>
<proteinExistence type="predicted"/>
<keyword evidence="1" id="KW-0472">Membrane</keyword>
<keyword evidence="1" id="KW-0812">Transmembrane</keyword>